<evidence type="ECO:0000259" key="11">
    <source>
        <dbReference type="PROSITE" id="PS51163"/>
    </source>
</evidence>
<dbReference type="InterPro" id="IPR001792">
    <property type="entry name" value="Acylphosphatase-like_dom"/>
</dbReference>
<dbReference type="PIRSF" id="PIRSF006256">
    <property type="entry name" value="CMPcnvr_hdrg_mat"/>
    <property type="match status" value="1"/>
</dbReference>
<comment type="function">
    <text evidence="8">Involved in the maturation of [NiFe] hydrogenases. Along with HypE, it catalyzes the synthesis of the CN ligands of the active site iron of [NiFe]-hydrogenases. HypF functions as a carbamoyl transferase using carbamoylphosphate as a substrate and transferring the carboxamido moiety in an ATP-dependent reaction to the thiolate of the C-terminal cysteine of HypE yielding a protein-S-carboxamide.</text>
</comment>
<evidence type="ECO:0000259" key="10">
    <source>
        <dbReference type="PROSITE" id="PS51160"/>
    </source>
</evidence>
<dbReference type="InterPro" id="IPR051060">
    <property type="entry name" value="Carbamoyltrans_HypF-like"/>
</dbReference>
<comment type="caution">
    <text evidence="12">The sequence shown here is derived from an EMBL/GenBank/DDBJ whole genome shotgun (WGS) entry which is preliminary data.</text>
</comment>
<dbReference type="InterPro" id="IPR017968">
    <property type="entry name" value="Acylphosphatase_CS"/>
</dbReference>
<dbReference type="InterPro" id="IPR055128">
    <property type="entry name" value="HypF_C_2"/>
</dbReference>
<dbReference type="GO" id="GO:0016874">
    <property type="term" value="F:ligase activity"/>
    <property type="evidence" value="ECO:0007669"/>
    <property type="project" value="UniProtKB-UniRule"/>
</dbReference>
<keyword evidence="4" id="KW-0479">Metal-binding</keyword>
<keyword evidence="12" id="KW-0808">Transferase</keyword>
<dbReference type="InterPro" id="IPR017945">
    <property type="entry name" value="DHBP_synth_RibB-like_a/b_dom"/>
</dbReference>
<dbReference type="Pfam" id="PF17788">
    <property type="entry name" value="HypF_C"/>
    <property type="match status" value="1"/>
</dbReference>
<dbReference type="Proteomes" id="UP000483379">
    <property type="component" value="Unassembled WGS sequence"/>
</dbReference>
<evidence type="ECO:0000256" key="3">
    <source>
        <dbReference type="ARBA" id="ARBA00022598"/>
    </source>
</evidence>
<evidence type="ECO:0000313" key="13">
    <source>
        <dbReference type="Proteomes" id="UP000483379"/>
    </source>
</evidence>
<dbReference type="SUPFAM" id="SSF54975">
    <property type="entry name" value="Acylphosphatase/BLUF domain-like"/>
    <property type="match status" value="1"/>
</dbReference>
<dbReference type="Pfam" id="PF01300">
    <property type="entry name" value="Sua5_yciO_yrdC"/>
    <property type="match status" value="1"/>
</dbReference>
<keyword evidence="3" id="KW-0436">Ligase</keyword>
<evidence type="ECO:0000256" key="4">
    <source>
        <dbReference type="ARBA" id="ARBA00022723"/>
    </source>
</evidence>
<feature type="active site" evidence="9">
    <location>
        <position position="36"/>
    </location>
</feature>
<feature type="domain" description="YrdC-like" evidence="11">
    <location>
        <begin position="208"/>
        <end position="396"/>
    </location>
</feature>
<dbReference type="EC" id="6.2.-.-" evidence="8"/>
<dbReference type="GO" id="GO:0016743">
    <property type="term" value="F:carboxyl- or carbamoyltransferase activity"/>
    <property type="evidence" value="ECO:0007669"/>
    <property type="project" value="UniProtKB-UniRule"/>
</dbReference>
<dbReference type="GO" id="GO:0051604">
    <property type="term" value="P:protein maturation"/>
    <property type="evidence" value="ECO:0007669"/>
    <property type="project" value="TreeGrafter"/>
</dbReference>
<dbReference type="PANTHER" id="PTHR42959">
    <property type="entry name" value="CARBAMOYLTRANSFERASE"/>
    <property type="match status" value="1"/>
</dbReference>
<dbReference type="AlphaFoldDB" id="A0A6M0K3E7"/>
<dbReference type="SUPFAM" id="SSF55821">
    <property type="entry name" value="YrdC/RibB"/>
    <property type="match status" value="1"/>
</dbReference>
<dbReference type="Gene3D" id="3.90.870.50">
    <property type="match status" value="1"/>
</dbReference>
<dbReference type="Gene3D" id="3.30.110.120">
    <property type="match status" value="1"/>
</dbReference>
<reference evidence="12 13" key="1">
    <citation type="submission" date="2020-02" db="EMBL/GenBank/DDBJ databases">
        <title>Genome sequences of Thiorhodococcus mannitoliphagus and Thiorhodococcus minor, purple sulfur photosynthetic bacteria in the gammaproteobacterial family, Chromatiaceae.</title>
        <authorList>
            <person name="Aviles F.A."/>
            <person name="Meyer T.E."/>
            <person name="Kyndt J.A."/>
        </authorList>
    </citation>
    <scope>NUCLEOTIDE SEQUENCE [LARGE SCALE GENOMIC DNA]</scope>
    <source>
        <strain evidence="12 13">DSM 11518</strain>
    </source>
</reference>
<dbReference type="GO" id="GO:0008270">
    <property type="term" value="F:zinc ion binding"/>
    <property type="evidence" value="ECO:0007669"/>
    <property type="project" value="UniProtKB-KW"/>
</dbReference>
<comment type="pathway">
    <text evidence="1 8">Protein modification; [NiFe] hydrogenase maturation.</text>
</comment>
<dbReference type="InterPro" id="IPR041440">
    <property type="entry name" value="HypF_C"/>
</dbReference>
<sequence>MHAELIRVRGLVQGVGFRPTVWRLAQTHALVGEVLNDGEGVLIRAQPAAGGDASALDAFCDALRAECPPLARIDAIERSALDSPLSTGSFIIRASDASEVHTGIVPDAATCPDCAAEIRDPANRRYHYPFTNCTHCGPRLTIVKGIPYDRAKTSMAVFPMCPRCAAEYANPADRRFHAQPNACGDCGPSVWLVDSKGERLDPAGLGDPDAVATASRLLREGRILAVKGIGGFHLACDATNAASVAELRRRKRRFGKPFALMARDLGVIRAYCHVGADEAALLQSSAAPILLLDQARSSQAAPLAPDIAPGQRALGFMLPYSPLHHLLLQDWDKPLVMTSGNLSEEPQCIDNADAADRLGRLADLTLLHDREIVNRVDDSVVRRMAGAPRLLRRARGYAPAPILLPPGFEHSPPILALGGELKSAFCLLSDGQAMLSQHLGDLENARTARELEVTLDLYLELFQQAPERIAVDLHPDYRSTLLGRERAARNGLPLESVQHHHAHLASTLADNGWAMDAGPVLGIILDGLGFGPDGKIWGGDLLIGDYLDFERVAHLKPVAMPGGTKAILEPWRNLFAQLEAAGGWEVLHERHPSIESLRRLGDRPLEVLGQMMARGVNAPLSSSAGRLFDAAAAALGIGGDSITYEGQAAIELEALAAEAMDPGLEGYPLTATKQASGVVIDPASLWSQLLADLERGVPKTLVAAHFHAGLARALTTLAIELAEAHALGRIALSGGVFQNRILLESVQAQLTAAGLEVLLQRQVPPNDGGLSLGQACIAAARAIRAG</sequence>
<keyword evidence="6" id="KW-0862">Zinc</keyword>
<comment type="similarity">
    <text evidence="2 8">Belongs to the carbamoyltransferase HypF family.</text>
</comment>
<feature type="domain" description="Acylphosphatase-like" evidence="10">
    <location>
        <begin position="3"/>
        <end position="94"/>
    </location>
</feature>
<proteinExistence type="inferred from homology"/>
<dbReference type="Gene3D" id="3.30.420.360">
    <property type="match status" value="1"/>
</dbReference>
<dbReference type="InterPro" id="IPR004421">
    <property type="entry name" value="Carbamoyltransferase_HypF"/>
</dbReference>
<dbReference type="PROSITE" id="PS51160">
    <property type="entry name" value="ACYLPHOSPHATASE_3"/>
    <property type="match status" value="1"/>
</dbReference>
<dbReference type="GO" id="GO:0003725">
    <property type="term" value="F:double-stranded RNA binding"/>
    <property type="evidence" value="ECO:0007669"/>
    <property type="project" value="InterPro"/>
</dbReference>
<evidence type="ECO:0000256" key="1">
    <source>
        <dbReference type="ARBA" id="ARBA00004711"/>
    </source>
</evidence>
<keyword evidence="9" id="KW-0378">Hydrolase</keyword>
<dbReference type="UniPathway" id="UPA00335"/>
<comment type="catalytic activity">
    <reaction evidence="9">
        <text>an acyl phosphate + H2O = a carboxylate + phosphate + H(+)</text>
        <dbReference type="Rhea" id="RHEA:14965"/>
        <dbReference type="ChEBI" id="CHEBI:15377"/>
        <dbReference type="ChEBI" id="CHEBI:15378"/>
        <dbReference type="ChEBI" id="CHEBI:29067"/>
        <dbReference type="ChEBI" id="CHEBI:43474"/>
        <dbReference type="ChEBI" id="CHEBI:59918"/>
        <dbReference type="EC" id="3.6.1.7"/>
    </reaction>
</comment>
<dbReference type="Pfam" id="PF07503">
    <property type="entry name" value="zf-HYPF"/>
    <property type="match status" value="2"/>
</dbReference>
<dbReference type="Pfam" id="PF22521">
    <property type="entry name" value="HypF_C_2"/>
    <property type="match status" value="1"/>
</dbReference>
<evidence type="ECO:0000313" key="12">
    <source>
        <dbReference type="EMBL" id="NEV63137.1"/>
    </source>
</evidence>
<evidence type="ECO:0000256" key="5">
    <source>
        <dbReference type="ARBA" id="ARBA00022771"/>
    </source>
</evidence>
<dbReference type="Gene3D" id="3.30.420.40">
    <property type="match status" value="1"/>
</dbReference>
<dbReference type="InterPro" id="IPR006070">
    <property type="entry name" value="Sua5-like_dom"/>
</dbReference>
<dbReference type="Pfam" id="PF00708">
    <property type="entry name" value="Acylphosphatase"/>
    <property type="match status" value="1"/>
</dbReference>
<dbReference type="PROSITE" id="PS00150">
    <property type="entry name" value="ACYLPHOSPHATASE_1"/>
    <property type="match status" value="1"/>
</dbReference>
<dbReference type="EMBL" id="JAAIJQ010000042">
    <property type="protein sequence ID" value="NEV63137.1"/>
    <property type="molecule type" value="Genomic_DNA"/>
</dbReference>
<organism evidence="12 13">
    <name type="scientific">Thiorhodococcus minor</name>
    <dbReference type="NCBI Taxonomy" id="57489"/>
    <lineage>
        <taxon>Bacteria</taxon>
        <taxon>Pseudomonadati</taxon>
        <taxon>Pseudomonadota</taxon>
        <taxon>Gammaproteobacteria</taxon>
        <taxon>Chromatiales</taxon>
        <taxon>Chromatiaceae</taxon>
        <taxon>Thiorhodococcus</taxon>
    </lineage>
</organism>
<protein>
    <recommendedName>
        <fullName evidence="8">Carbamoyltransferase HypF</fullName>
        <ecNumber evidence="8">6.2.-.-</ecNumber>
    </recommendedName>
</protein>
<evidence type="ECO:0000256" key="6">
    <source>
        <dbReference type="ARBA" id="ARBA00022833"/>
    </source>
</evidence>
<dbReference type="InterPro" id="IPR011125">
    <property type="entry name" value="Znf_HypF"/>
</dbReference>
<accession>A0A6M0K3E7</accession>
<evidence type="ECO:0000256" key="7">
    <source>
        <dbReference type="ARBA" id="ARBA00048220"/>
    </source>
</evidence>
<gene>
    <name evidence="12" type="primary">hypF</name>
    <name evidence="12" type="ORF">G3446_14790</name>
</gene>
<evidence type="ECO:0000256" key="9">
    <source>
        <dbReference type="PROSITE-ProRule" id="PRU00520"/>
    </source>
</evidence>
<dbReference type="GO" id="GO:0003998">
    <property type="term" value="F:acylphosphatase activity"/>
    <property type="evidence" value="ECO:0007669"/>
    <property type="project" value="UniProtKB-EC"/>
</dbReference>
<comment type="catalytic activity">
    <reaction evidence="7 8">
        <text>C-terminal L-cysteinyl-[HypE protein] + carbamoyl phosphate + ATP + H2O = C-terminal S-carboxamide-L-cysteinyl-[HypE protein] + AMP + phosphate + diphosphate + H(+)</text>
        <dbReference type="Rhea" id="RHEA:55636"/>
        <dbReference type="Rhea" id="RHEA-COMP:14247"/>
        <dbReference type="Rhea" id="RHEA-COMP:14392"/>
        <dbReference type="ChEBI" id="CHEBI:15377"/>
        <dbReference type="ChEBI" id="CHEBI:15378"/>
        <dbReference type="ChEBI" id="CHEBI:30616"/>
        <dbReference type="ChEBI" id="CHEBI:33019"/>
        <dbReference type="ChEBI" id="CHEBI:43474"/>
        <dbReference type="ChEBI" id="CHEBI:58228"/>
        <dbReference type="ChEBI" id="CHEBI:76913"/>
        <dbReference type="ChEBI" id="CHEBI:139126"/>
        <dbReference type="ChEBI" id="CHEBI:456215"/>
    </reaction>
</comment>
<feature type="active site" evidence="9">
    <location>
        <position position="18"/>
    </location>
</feature>
<dbReference type="RefSeq" id="WP_164453599.1">
    <property type="nucleotide sequence ID" value="NZ_JAAIJQ010000042.1"/>
</dbReference>
<keyword evidence="13" id="KW-1185">Reference proteome</keyword>
<evidence type="ECO:0000256" key="8">
    <source>
        <dbReference type="PIRNR" id="PIRNR006256"/>
    </source>
</evidence>
<keyword evidence="5" id="KW-0863">Zinc-finger</keyword>
<dbReference type="PANTHER" id="PTHR42959:SF1">
    <property type="entry name" value="CARBAMOYLTRANSFERASE HYPF"/>
    <property type="match status" value="1"/>
</dbReference>
<evidence type="ECO:0000256" key="2">
    <source>
        <dbReference type="ARBA" id="ARBA00008097"/>
    </source>
</evidence>
<dbReference type="InterPro" id="IPR036046">
    <property type="entry name" value="Acylphosphatase-like_dom_sf"/>
</dbReference>
<dbReference type="NCBIfam" id="TIGR00143">
    <property type="entry name" value="hypF"/>
    <property type="match status" value="1"/>
</dbReference>
<dbReference type="PROSITE" id="PS51163">
    <property type="entry name" value="YRDC"/>
    <property type="match status" value="1"/>
</dbReference>
<name>A0A6M0K3E7_9GAMM</name>